<dbReference type="Proteomes" id="UP001146793">
    <property type="component" value="Unassembled WGS sequence"/>
</dbReference>
<dbReference type="PROSITE" id="PS50294">
    <property type="entry name" value="WD_REPEATS_REGION"/>
    <property type="match status" value="4"/>
</dbReference>
<dbReference type="SMART" id="SM00320">
    <property type="entry name" value="WD40"/>
    <property type="match status" value="12"/>
</dbReference>
<name>A0AAV7YJR5_9EUKA</name>
<dbReference type="PRINTS" id="PR00320">
    <property type="entry name" value="GPROTEINBRPT"/>
</dbReference>
<feature type="repeat" description="WD" evidence="3">
    <location>
        <begin position="171"/>
        <end position="204"/>
    </location>
</feature>
<proteinExistence type="predicted"/>
<keyword evidence="1 3" id="KW-0853">WD repeat</keyword>
<dbReference type="PANTHER" id="PTHR19848:SF8">
    <property type="entry name" value="F-BOX AND WD REPEAT DOMAIN CONTAINING 7"/>
    <property type="match status" value="1"/>
</dbReference>
<dbReference type="PROSITE" id="PS50082">
    <property type="entry name" value="WD_REPEATS_2"/>
    <property type="match status" value="8"/>
</dbReference>
<feature type="coiled-coil region" evidence="4">
    <location>
        <begin position="318"/>
        <end position="354"/>
    </location>
</feature>
<accession>A0AAV7YJR5</accession>
<dbReference type="InterPro" id="IPR011047">
    <property type="entry name" value="Quinoprotein_ADH-like_sf"/>
</dbReference>
<dbReference type="AlphaFoldDB" id="A0AAV7YJR5"/>
<dbReference type="InterPro" id="IPR001680">
    <property type="entry name" value="WD40_rpt"/>
</dbReference>
<evidence type="ECO:0000256" key="3">
    <source>
        <dbReference type="PROSITE-ProRule" id="PRU00221"/>
    </source>
</evidence>
<dbReference type="CDD" id="cd00200">
    <property type="entry name" value="WD40"/>
    <property type="match status" value="1"/>
</dbReference>
<dbReference type="PANTHER" id="PTHR19848">
    <property type="entry name" value="WD40 REPEAT PROTEIN"/>
    <property type="match status" value="1"/>
</dbReference>
<feature type="repeat" description="WD" evidence="3">
    <location>
        <begin position="640"/>
        <end position="684"/>
    </location>
</feature>
<dbReference type="EMBL" id="JANTQA010000057">
    <property type="protein sequence ID" value="KAJ3429111.1"/>
    <property type="molecule type" value="Genomic_DNA"/>
</dbReference>
<feature type="repeat" description="WD" evidence="3">
    <location>
        <begin position="275"/>
        <end position="316"/>
    </location>
</feature>
<feature type="repeat" description="WD" evidence="3">
    <location>
        <begin position="593"/>
        <end position="634"/>
    </location>
</feature>
<dbReference type="InterPro" id="IPR020472">
    <property type="entry name" value="WD40_PAC1"/>
</dbReference>
<dbReference type="Gene3D" id="2.130.10.10">
    <property type="entry name" value="YVTN repeat-like/Quinoprotein amine dehydrogenase"/>
    <property type="match status" value="4"/>
</dbReference>
<dbReference type="PROSITE" id="PS00678">
    <property type="entry name" value="WD_REPEATS_1"/>
    <property type="match status" value="3"/>
</dbReference>
<dbReference type="SUPFAM" id="SSF50978">
    <property type="entry name" value="WD40 repeat-like"/>
    <property type="match status" value="1"/>
</dbReference>
<sequence length="799" mass="90492">MSSSDEDEVIKDKKSFSETIPTCRTPLHVVGVQPETPVAWSRNGMFLSFVSGNYSIYIIKKIENKRGQQTVLNFQIISTLEGHTKPVSALIFHPTRPILISGGFEGIFIWNLENNTLKQRISPNNYQNAHQGTVECFEFIQEGKCLITGSADSTLKIWDMRGERVVCIETVNAHKTAILVLSFCPSNSLLASSGRDSVIKLWNITKLLKYFGNQEGEKKNDKSGVTVVQDRIIEGHRGDIVTLSWQQDGIYLWSGARDNQAMKWNINTRMEEETIKRHKGDVKKVVLIKGGAVILTAAADGYIKSWEIQVKQNTDEENFQEESNINTFEDQIENEELKKLLSNTKDVKKLLRKEDVNNASILNKCKAHEEGIFTMEPCPVAPILVTTSRHNSVRIWGIGNGFKMNLIHEFVGHHGSINDIEIAEEGEGGNERNSIFTCSLDYTIHQYDVLTMSRMLKIDLGCSVNTISVAPEKNILYAGGTNYNIHAFALNETSVESENTNLCMRREVARFIGHGGRIIFCAVSPNGNMMASASSDFKLITWKLKSKWRPTICNRGQLDKHKGIDFYLEQPSKFQITQDQYLVPEIVKPKKKYEAHEGIVQQVVFDRSGNYMISTGNDHKMIVWKVKEKSGTIAILAEYPDAHDGAISGACWCTDTVNAKQFATCSWDRTVKIWNFDTRSKKITEIKTLKYHLDKVNDIDVSSDQSFLFSCSSDFTVRCYELTKPYNCVAVYSVLREGPLNCIRAGTDSFVTGSENGLIRIWPSYIEQYYDMFKDEVGEFEKKKLALQQLEEDHQKKNN</sequence>
<reference evidence="5" key="1">
    <citation type="submission" date="2022-08" db="EMBL/GenBank/DDBJ databases">
        <title>Novel sulphate-reducing endosymbionts in the free-living metamonad Anaeramoeba.</title>
        <authorList>
            <person name="Jerlstrom-Hultqvist J."/>
            <person name="Cepicka I."/>
            <person name="Gallot-Lavallee L."/>
            <person name="Salas-Leiva D."/>
            <person name="Curtis B.A."/>
            <person name="Zahonova K."/>
            <person name="Pipaliya S."/>
            <person name="Dacks J."/>
            <person name="Roger A.J."/>
        </authorList>
    </citation>
    <scope>NUCLEOTIDE SEQUENCE</scope>
    <source>
        <strain evidence="5">Busselton2</strain>
    </source>
</reference>
<evidence type="ECO:0000256" key="2">
    <source>
        <dbReference type="ARBA" id="ARBA00022737"/>
    </source>
</evidence>
<organism evidence="5 6">
    <name type="scientific">Anaeramoeba flamelloides</name>
    <dbReference type="NCBI Taxonomy" id="1746091"/>
    <lineage>
        <taxon>Eukaryota</taxon>
        <taxon>Metamonada</taxon>
        <taxon>Anaeramoebidae</taxon>
        <taxon>Anaeramoeba</taxon>
    </lineage>
</organism>
<keyword evidence="4" id="KW-0175">Coiled coil</keyword>
<protein>
    <submittedName>
        <fullName evidence="5">Uncharacterized protein</fullName>
    </submittedName>
</protein>
<evidence type="ECO:0000256" key="1">
    <source>
        <dbReference type="ARBA" id="ARBA00022574"/>
    </source>
</evidence>
<dbReference type="InterPro" id="IPR036322">
    <property type="entry name" value="WD40_repeat_dom_sf"/>
</dbReference>
<feature type="repeat" description="WD" evidence="3">
    <location>
        <begin position="127"/>
        <end position="168"/>
    </location>
</feature>
<dbReference type="Pfam" id="PF00400">
    <property type="entry name" value="WD40"/>
    <property type="match status" value="8"/>
</dbReference>
<evidence type="ECO:0000313" key="5">
    <source>
        <dbReference type="EMBL" id="KAJ3429111.1"/>
    </source>
</evidence>
<feature type="repeat" description="WD" evidence="3">
    <location>
        <begin position="365"/>
        <end position="406"/>
    </location>
</feature>
<keyword evidence="2" id="KW-0677">Repeat</keyword>
<gene>
    <name evidence="5" type="ORF">M0812_24450</name>
</gene>
<comment type="caution">
    <text evidence="5">The sequence shown here is derived from an EMBL/GenBank/DDBJ whole genome shotgun (WGS) entry which is preliminary data.</text>
</comment>
<feature type="repeat" description="WD" evidence="3">
    <location>
        <begin position="233"/>
        <end position="274"/>
    </location>
</feature>
<feature type="repeat" description="WD" evidence="3">
    <location>
        <begin position="511"/>
        <end position="546"/>
    </location>
</feature>
<dbReference type="SUPFAM" id="SSF50998">
    <property type="entry name" value="Quinoprotein alcohol dehydrogenase-like"/>
    <property type="match status" value="1"/>
</dbReference>
<evidence type="ECO:0000256" key="4">
    <source>
        <dbReference type="SAM" id="Coils"/>
    </source>
</evidence>
<dbReference type="InterPro" id="IPR015943">
    <property type="entry name" value="WD40/YVTN_repeat-like_dom_sf"/>
</dbReference>
<evidence type="ECO:0000313" key="6">
    <source>
        <dbReference type="Proteomes" id="UP001146793"/>
    </source>
</evidence>
<dbReference type="InterPro" id="IPR019775">
    <property type="entry name" value="WD40_repeat_CS"/>
</dbReference>